<dbReference type="Proteomes" id="UP001166286">
    <property type="component" value="Unassembled WGS sequence"/>
</dbReference>
<name>A0AA39R505_9LECA</name>
<gene>
    <name evidence="4" type="ORF">JMJ35_004429</name>
</gene>
<comment type="similarity">
    <text evidence="2">Belongs to the AB hydrolase superfamily. Epoxide hydrolase family.</text>
</comment>
<dbReference type="AlphaFoldDB" id="A0AA39R505"/>
<keyword evidence="5" id="KW-1185">Reference proteome</keyword>
<dbReference type="EMBL" id="JAFEKC020000008">
    <property type="protein sequence ID" value="KAK0513443.1"/>
    <property type="molecule type" value="Genomic_DNA"/>
</dbReference>
<comment type="caution">
    <text evidence="4">The sequence shown here is derived from an EMBL/GenBank/DDBJ whole genome shotgun (WGS) entry which is preliminary data.</text>
</comment>
<organism evidence="4 5">
    <name type="scientific">Cladonia borealis</name>
    <dbReference type="NCBI Taxonomy" id="184061"/>
    <lineage>
        <taxon>Eukaryota</taxon>
        <taxon>Fungi</taxon>
        <taxon>Dikarya</taxon>
        <taxon>Ascomycota</taxon>
        <taxon>Pezizomycotina</taxon>
        <taxon>Lecanoromycetes</taxon>
        <taxon>OSLEUM clade</taxon>
        <taxon>Lecanoromycetidae</taxon>
        <taxon>Lecanorales</taxon>
        <taxon>Lecanorineae</taxon>
        <taxon>Cladoniaceae</taxon>
        <taxon>Cladonia</taxon>
    </lineage>
</organism>
<dbReference type="PRINTS" id="PR00412">
    <property type="entry name" value="EPOXHYDRLASE"/>
</dbReference>
<dbReference type="PANTHER" id="PTHR43329">
    <property type="entry name" value="EPOXIDE HYDROLASE"/>
    <property type="match status" value="1"/>
</dbReference>
<dbReference type="Gene3D" id="3.40.50.1820">
    <property type="entry name" value="alpha/beta hydrolase"/>
    <property type="match status" value="1"/>
</dbReference>
<proteinExistence type="inferred from homology"/>
<protein>
    <recommendedName>
        <fullName evidence="3">AB hydrolase-1 domain-containing protein</fullName>
    </recommendedName>
</protein>
<dbReference type="GO" id="GO:0016787">
    <property type="term" value="F:hydrolase activity"/>
    <property type="evidence" value="ECO:0007669"/>
    <property type="project" value="UniProtKB-KW"/>
</dbReference>
<dbReference type="InterPro" id="IPR000639">
    <property type="entry name" value="Epox_hydrolase-like"/>
</dbReference>
<dbReference type="SUPFAM" id="SSF53474">
    <property type="entry name" value="alpha/beta-Hydrolases"/>
    <property type="match status" value="1"/>
</dbReference>
<dbReference type="Pfam" id="PF00561">
    <property type="entry name" value="Abhydrolase_1"/>
    <property type="match status" value="1"/>
</dbReference>
<evidence type="ECO:0000256" key="2">
    <source>
        <dbReference type="ARBA" id="ARBA00038334"/>
    </source>
</evidence>
<evidence type="ECO:0000313" key="4">
    <source>
        <dbReference type="EMBL" id="KAK0513443.1"/>
    </source>
</evidence>
<keyword evidence="1" id="KW-0378">Hydrolase</keyword>
<reference evidence="4" key="1">
    <citation type="submission" date="2023-03" db="EMBL/GenBank/DDBJ databases">
        <title>Complete genome of Cladonia borealis.</title>
        <authorList>
            <person name="Park H."/>
        </authorList>
    </citation>
    <scope>NUCLEOTIDE SEQUENCE</scope>
    <source>
        <strain evidence="4">ANT050790</strain>
    </source>
</reference>
<dbReference type="InterPro" id="IPR000073">
    <property type="entry name" value="AB_hydrolase_1"/>
</dbReference>
<evidence type="ECO:0000256" key="1">
    <source>
        <dbReference type="ARBA" id="ARBA00022801"/>
    </source>
</evidence>
<accession>A0AA39R505</accession>
<sequence length="384" mass="43646">MTLSPLPLPPTLRESQITSSASDLSYHVIEGGMKGNPLIFLLHGFPELAYSWRKVMPSLAEAGFYVVAFDQRGYGRTTGWDTRRFEEVDLHTFAQTNMVRDMIVLVHRLAYREVHCVIGHDFGCVPAALSAFIRPDIFRKVILLGYPFQGSHSLPFGIGPDEELKSTKPNVHEELRKLDPPRKHYQWYYSSSEANKDMSPREGLHDFLRSYFHLKSGDASNNPHPLKGMTAAELAKLPHYYVMPFELGMRDTVSQDMTDNEIVSMEEKSPRWLPDTDLGVYVNEFGRTGFQGGLNWYRAMTDPKWQKDLDIFAGKKIEVPLLCISGTKDWLIYQTPGAVDKMKGACTDFRGLAWIEGAGHWPQQEAPERVIEEALKFLQCGSLR</sequence>
<evidence type="ECO:0000259" key="3">
    <source>
        <dbReference type="Pfam" id="PF00561"/>
    </source>
</evidence>
<dbReference type="InterPro" id="IPR029058">
    <property type="entry name" value="AB_hydrolase_fold"/>
</dbReference>
<feature type="domain" description="AB hydrolase-1" evidence="3">
    <location>
        <begin position="37"/>
        <end position="365"/>
    </location>
</feature>
<evidence type="ECO:0000313" key="5">
    <source>
        <dbReference type="Proteomes" id="UP001166286"/>
    </source>
</evidence>